<proteinExistence type="predicted"/>
<evidence type="ECO:0000313" key="4">
    <source>
        <dbReference type="Proteomes" id="UP000469523"/>
    </source>
</evidence>
<accession>A0A6N7Y1A0</accession>
<feature type="domain" description="DUF2786" evidence="1">
    <location>
        <begin position="5"/>
        <end position="41"/>
    </location>
</feature>
<dbReference type="EMBL" id="VUNQ01000034">
    <property type="protein sequence ID" value="MSU02515.1"/>
    <property type="molecule type" value="Genomic_DNA"/>
</dbReference>
<dbReference type="InterPro" id="IPR024498">
    <property type="entry name" value="DUF2786"/>
</dbReference>
<evidence type="ECO:0000313" key="3">
    <source>
        <dbReference type="EMBL" id="MSU02515.1"/>
    </source>
</evidence>
<comment type="caution">
    <text evidence="3">The sequence shown here is derived from an EMBL/GenBank/DDBJ whole genome shotgun (WGS) entry which is preliminary data.</text>
</comment>
<dbReference type="InterPro" id="IPR055592">
    <property type="entry name" value="DUF7168"/>
</dbReference>
<organism evidence="3 4">
    <name type="scientific">Tissierella pigra</name>
    <dbReference type="NCBI Taxonomy" id="2607614"/>
    <lineage>
        <taxon>Bacteria</taxon>
        <taxon>Bacillati</taxon>
        <taxon>Bacillota</taxon>
        <taxon>Tissierellia</taxon>
        <taxon>Tissierellales</taxon>
        <taxon>Tissierellaceae</taxon>
        <taxon>Tissierella</taxon>
    </lineage>
</organism>
<dbReference type="Proteomes" id="UP000469523">
    <property type="component" value="Unassembled WGS sequence"/>
</dbReference>
<feature type="domain" description="DUF7168" evidence="2">
    <location>
        <begin position="61"/>
        <end position="182"/>
    </location>
</feature>
<gene>
    <name evidence="3" type="ORF">FYJ83_13725</name>
</gene>
<sequence length="230" mass="26580">MNTTIIVRIKKLLALSESSNEYEAKSAMLKAQELLIKHKLSIREVEDCNDLKINVIENKTNITFTKAKWKGRLAYVIAENFGCYSFFRTNRTHTITFMGRDEDVTVCTIVLEYAIDCINSVIKKLRYEYIKDGYSTKGLENDYALGFIEGLNKAFEKQKEANQEWGLVLVKDKAVIDEYNNKEFKGTINTNTKFEGFRDVYYQGIEDGENFSILDRIAEEEKNLELVVSK</sequence>
<reference evidence="3 4" key="1">
    <citation type="submission" date="2019-09" db="EMBL/GenBank/DDBJ databases">
        <title>In-depth cultivation of the pig gut microbiome towards novel bacterial diversity and tailored functional studies.</title>
        <authorList>
            <person name="Wylensek D."/>
            <person name="Hitch T.C.A."/>
            <person name="Clavel T."/>
        </authorList>
    </citation>
    <scope>NUCLEOTIDE SEQUENCE [LARGE SCALE GENOMIC DNA]</scope>
    <source>
        <strain evidence="3 4">WCA3-693-APC-4?</strain>
    </source>
</reference>
<dbReference type="AlphaFoldDB" id="A0A6N7Y1A0"/>
<protein>
    <submittedName>
        <fullName evidence="3">DUF2786 domain-containing protein</fullName>
    </submittedName>
</protein>
<evidence type="ECO:0000259" key="1">
    <source>
        <dbReference type="Pfam" id="PF10979"/>
    </source>
</evidence>
<name>A0A6N7Y1A0_9FIRM</name>
<dbReference type="Pfam" id="PF10979">
    <property type="entry name" value="DUF2786"/>
    <property type="match status" value="1"/>
</dbReference>
<keyword evidence="4" id="KW-1185">Reference proteome</keyword>
<evidence type="ECO:0000259" key="2">
    <source>
        <dbReference type="Pfam" id="PF23771"/>
    </source>
</evidence>
<dbReference type="Pfam" id="PF23771">
    <property type="entry name" value="DUF7168"/>
    <property type="match status" value="1"/>
</dbReference>